<evidence type="ECO:0000256" key="2">
    <source>
        <dbReference type="ARBA" id="ARBA00004651"/>
    </source>
</evidence>
<dbReference type="Proteomes" id="UP000198915">
    <property type="component" value="Unassembled WGS sequence"/>
</dbReference>
<accession>A0A1I3YM42</accession>
<keyword evidence="11 13" id="KW-0472">Membrane</keyword>
<evidence type="ECO:0000256" key="1">
    <source>
        <dbReference type="ARBA" id="ARBA00003408"/>
    </source>
</evidence>
<dbReference type="EMBL" id="FORT01000011">
    <property type="protein sequence ID" value="SFK32351.1"/>
    <property type="molecule type" value="Genomic_DNA"/>
</dbReference>
<reference evidence="15" key="1">
    <citation type="submission" date="2016-10" db="EMBL/GenBank/DDBJ databases">
        <authorList>
            <person name="Varghese N."/>
            <person name="Submissions S."/>
        </authorList>
    </citation>
    <scope>NUCLEOTIDE SEQUENCE [LARGE SCALE GENOMIC DNA]</scope>
    <source>
        <strain evidence="15">OK042</strain>
    </source>
</reference>
<keyword evidence="15" id="KW-1185">Reference proteome</keyword>
<dbReference type="GO" id="GO:0006811">
    <property type="term" value="P:monoatomic ion transport"/>
    <property type="evidence" value="ECO:0007669"/>
    <property type="project" value="UniProtKB-KW"/>
</dbReference>
<evidence type="ECO:0000256" key="3">
    <source>
        <dbReference type="ARBA" id="ARBA00010199"/>
    </source>
</evidence>
<evidence type="ECO:0000313" key="14">
    <source>
        <dbReference type="EMBL" id="SFK32351.1"/>
    </source>
</evidence>
<dbReference type="GO" id="GO:0015297">
    <property type="term" value="F:antiporter activity"/>
    <property type="evidence" value="ECO:0007669"/>
    <property type="project" value="UniProtKB-KW"/>
</dbReference>
<feature type="transmembrane region" description="Helical" evidence="13">
    <location>
        <begin position="195"/>
        <end position="215"/>
    </location>
</feature>
<feature type="transmembrane region" description="Helical" evidence="13">
    <location>
        <begin position="54"/>
        <end position="75"/>
    </location>
</feature>
<dbReference type="GO" id="GO:0005886">
    <property type="term" value="C:plasma membrane"/>
    <property type="evidence" value="ECO:0007669"/>
    <property type="project" value="UniProtKB-SubCell"/>
</dbReference>
<feature type="transmembrane region" description="Helical" evidence="13">
    <location>
        <begin position="418"/>
        <end position="440"/>
    </location>
</feature>
<evidence type="ECO:0000256" key="10">
    <source>
        <dbReference type="ARBA" id="ARBA00023065"/>
    </source>
</evidence>
<dbReference type="NCBIfam" id="TIGR00797">
    <property type="entry name" value="matE"/>
    <property type="match status" value="1"/>
</dbReference>
<dbReference type="PANTHER" id="PTHR43298">
    <property type="entry name" value="MULTIDRUG RESISTANCE PROTEIN NORM-RELATED"/>
    <property type="match status" value="1"/>
</dbReference>
<evidence type="ECO:0000256" key="8">
    <source>
        <dbReference type="ARBA" id="ARBA00022692"/>
    </source>
</evidence>
<dbReference type="PANTHER" id="PTHR43298:SF2">
    <property type="entry name" value="FMN_FAD EXPORTER YEEO-RELATED"/>
    <property type="match status" value="1"/>
</dbReference>
<evidence type="ECO:0000256" key="6">
    <source>
        <dbReference type="ARBA" id="ARBA00022449"/>
    </source>
</evidence>
<keyword evidence="8 13" id="KW-0812">Transmembrane</keyword>
<feature type="transmembrane region" description="Helical" evidence="13">
    <location>
        <begin position="162"/>
        <end position="183"/>
    </location>
</feature>
<dbReference type="InterPro" id="IPR002528">
    <property type="entry name" value="MATE_fam"/>
</dbReference>
<feature type="transmembrane region" description="Helical" evidence="13">
    <location>
        <begin position="286"/>
        <end position="307"/>
    </location>
</feature>
<gene>
    <name evidence="14" type="ORF">SAMN05518846_111187</name>
</gene>
<evidence type="ECO:0000256" key="13">
    <source>
        <dbReference type="SAM" id="Phobius"/>
    </source>
</evidence>
<evidence type="ECO:0000256" key="12">
    <source>
        <dbReference type="ARBA" id="ARBA00031636"/>
    </source>
</evidence>
<comment type="similarity">
    <text evidence="3">Belongs to the multi antimicrobial extrusion (MATE) (TC 2.A.66.1) family.</text>
</comment>
<keyword evidence="10" id="KW-0406">Ion transport</keyword>
<evidence type="ECO:0000256" key="11">
    <source>
        <dbReference type="ARBA" id="ARBA00023136"/>
    </source>
</evidence>
<dbReference type="STRING" id="1884381.SAMN05518846_111187"/>
<comment type="function">
    <text evidence="1">Multidrug efflux pump.</text>
</comment>
<feature type="transmembrane region" description="Helical" evidence="13">
    <location>
        <begin position="133"/>
        <end position="150"/>
    </location>
</feature>
<feature type="transmembrane region" description="Helical" evidence="13">
    <location>
        <begin position="14"/>
        <end position="34"/>
    </location>
</feature>
<evidence type="ECO:0000256" key="9">
    <source>
        <dbReference type="ARBA" id="ARBA00022989"/>
    </source>
</evidence>
<dbReference type="PIRSF" id="PIRSF006603">
    <property type="entry name" value="DinF"/>
    <property type="match status" value="1"/>
</dbReference>
<evidence type="ECO:0000256" key="5">
    <source>
        <dbReference type="ARBA" id="ARBA00022448"/>
    </source>
</evidence>
<dbReference type="Pfam" id="PF01554">
    <property type="entry name" value="MatE"/>
    <property type="match status" value="2"/>
</dbReference>
<protein>
    <recommendedName>
        <fullName evidence="4">Probable multidrug resistance protein NorM</fullName>
    </recommendedName>
    <alternativeName>
        <fullName evidence="12">Multidrug-efflux transporter</fullName>
    </alternativeName>
</protein>
<keyword evidence="5" id="KW-0813">Transport</keyword>
<feature type="transmembrane region" description="Helical" evidence="13">
    <location>
        <begin position="244"/>
        <end position="266"/>
    </location>
</feature>
<dbReference type="AlphaFoldDB" id="A0A1I3YM42"/>
<dbReference type="InterPro" id="IPR048279">
    <property type="entry name" value="MdtK-like"/>
</dbReference>
<dbReference type="RefSeq" id="WP_092271932.1">
    <property type="nucleotide sequence ID" value="NZ_BJOE01000005.1"/>
</dbReference>
<keyword evidence="6" id="KW-0050">Antiport</keyword>
<keyword evidence="9 13" id="KW-1133">Transmembrane helix</keyword>
<proteinExistence type="inferred from homology"/>
<evidence type="ECO:0000256" key="4">
    <source>
        <dbReference type="ARBA" id="ARBA00020268"/>
    </source>
</evidence>
<dbReference type="GO" id="GO:0042910">
    <property type="term" value="F:xenobiotic transmembrane transporter activity"/>
    <property type="evidence" value="ECO:0007669"/>
    <property type="project" value="InterPro"/>
</dbReference>
<feature type="transmembrane region" description="Helical" evidence="13">
    <location>
        <begin position="87"/>
        <end position="113"/>
    </location>
</feature>
<evidence type="ECO:0000313" key="15">
    <source>
        <dbReference type="Proteomes" id="UP000198915"/>
    </source>
</evidence>
<feature type="transmembrane region" description="Helical" evidence="13">
    <location>
        <begin position="360"/>
        <end position="377"/>
    </location>
</feature>
<organism evidence="14 15">
    <name type="scientific">Brevibacillus centrosporus</name>
    <dbReference type="NCBI Taxonomy" id="54910"/>
    <lineage>
        <taxon>Bacteria</taxon>
        <taxon>Bacillati</taxon>
        <taxon>Bacillota</taxon>
        <taxon>Bacilli</taxon>
        <taxon>Bacillales</taxon>
        <taxon>Paenibacillaceae</taxon>
        <taxon>Brevibacillus</taxon>
    </lineage>
</organism>
<keyword evidence="7" id="KW-1003">Cell membrane</keyword>
<evidence type="ECO:0000256" key="7">
    <source>
        <dbReference type="ARBA" id="ARBA00022475"/>
    </source>
</evidence>
<comment type="subcellular location">
    <subcellularLocation>
        <location evidence="2">Cell membrane</location>
        <topology evidence="2">Multi-pass membrane protein</topology>
    </subcellularLocation>
</comment>
<feature type="transmembrane region" description="Helical" evidence="13">
    <location>
        <begin position="389"/>
        <end position="412"/>
    </location>
</feature>
<name>A0A1I3YM42_9BACL</name>
<feature type="transmembrane region" description="Helical" evidence="13">
    <location>
        <begin position="319"/>
        <end position="340"/>
    </location>
</feature>
<sequence length="458" mass="50201">MNETFSIKGKWRQFLVVLLPILISQLALFSMTFFDTIMSGHASPIDLAGVAIGASLWAPVQSGLTGILLAVTPMVAQMVGANRRDRVPFTVVQAFYVAIAIGIAVIFVGALVLNPILDLMDLEPSVRGIAIDFLHAIAIGIIPLFLYTVIRCFIDALGETRVTMFITLFSLPINIFLNYVLIFGNLGFPRLGGVGAGYASAITYWCILLISLFVVKRVHPFVEYGLLGKFYAVSLQAWKELLKLGLPIGFSIFFEVSIFAAVTLFMSEYSTITIAAHQAALNFASFIYMVPMSISMAMTILVGFEVGARRYRDARQYSYLGISVAVVLALLFGVGLLAFNEQVAGFYTTDEEVLRLTQHFLMYSILFLISDAIAAPIQGILRGYKDVTITFIVALVSYWVIGLPLGFALAQYTSLQAFGYWIGLITGLAAGAVFLFGRLLGLQRRLINQHDSQQAHTG</sequence>
<dbReference type="CDD" id="cd13131">
    <property type="entry name" value="MATE_NorM_like"/>
    <property type="match status" value="1"/>
</dbReference>
<dbReference type="InterPro" id="IPR050222">
    <property type="entry name" value="MATE_MdtK"/>
</dbReference>